<proteinExistence type="predicted"/>
<reference evidence="2 3" key="1">
    <citation type="submission" date="2024-09" db="EMBL/GenBank/DDBJ databases">
        <title>Chromosome-scale assembly of Riccia sorocarpa.</title>
        <authorList>
            <person name="Paukszto L."/>
        </authorList>
    </citation>
    <scope>NUCLEOTIDE SEQUENCE [LARGE SCALE GENOMIC DNA]</scope>
    <source>
        <strain evidence="2">LP-2024</strain>
        <tissue evidence="2">Aerial parts of the thallus</tissue>
    </source>
</reference>
<dbReference type="AlphaFoldDB" id="A0ABD3HSF7"/>
<accession>A0ABD3HSF7</accession>
<comment type="caution">
    <text evidence="2">The sequence shown here is derived from an EMBL/GenBank/DDBJ whole genome shotgun (WGS) entry which is preliminary data.</text>
</comment>
<keyword evidence="3" id="KW-1185">Reference proteome</keyword>
<dbReference type="EMBL" id="JBJQOH010000003">
    <property type="protein sequence ID" value="KAL3693205.1"/>
    <property type="molecule type" value="Genomic_DNA"/>
</dbReference>
<dbReference type="InterPro" id="IPR000477">
    <property type="entry name" value="RT_dom"/>
</dbReference>
<evidence type="ECO:0000259" key="1">
    <source>
        <dbReference type="PROSITE" id="PS50878"/>
    </source>
</evidence>
<organism evidence="2 3">
    <name type="scientific">Riccia sorocarpa</name>
    <dbReference type="NCBI Taxonomy" id="122646"/>
    <lineage>
        <taxon>Eukaryota</taxon>
        <taxon>Viridiplantae</taxon>
        <taxon>Streptophyta</taxon>
        <taxon>Embryophyta</taxon>
        <taxon>Marchantiophyta</taxon>
        <taxon>Marchantiopsida</taxon>
        <taxon>Marchantiidae</taxon>
        <taxon>Marchantiales</taxon>
        <taxon>Ricciaceae</taxon>
        <taxon>Riccia</taxon>
    </lineage>
</organism>
<gene>
    <name evidence="2" type="ORF">R1sor_006856</name>
</gene>
<sequence length="250" mass="28981">MYYQELYTVERETEEILEKRREVVWRIDRRLTLGDNRKLEEVPSEDFITRIVMDMPKEISPGLDGVMVEILRVGWEFMKEDCLRMVKERMGMGADTISRIRGLVEEGTSEVHIKGTFTEAIRIERGVRQGCSLAPLLFAMTTQPLMRALREEERLGNIKGLNIGEDRTLLYQLFAEDIWICITTEENQFARLKEVIADFETTSGAYLNLQKSIVMKLRPGRTPAWLEEAGCEIAEPGKPFLYLGYRLVHK</sequence>
<dbReference type="PANTHER" id="PTHR31635:SF196">
    <property type="entry name" value="REVERSE TRANSCRIPTASE DOMAIN-CONTAINING PROTEIN-RELATED"/>
    <property type="match status" value="1"/>
</dbReference>
<evidence type="ECO:0000313" key="3">
    <source>
        <dbReference type="Proteomes" id="UP001633002"/>
    </source>
</evidence>
<name>A0ABD3HSF7_9MARC</name>
<dbReference type="Proteomes" id="UP001633002">
    <property type="component" value="Unassembled WGS sequence"/>
</dbReference>
<dbReference type="PROSITE" id="PS50878">
    <property type="entry name" value="RT_POL"/>
    <property type="match status" value="1"/>
</dbReference>
<evidence type="ECO:0000313" key="2">
    <source>
        <dbReference type="EMBL" id="KAL3693205.1"/>
    </source>
</evidence>
<dbReference type="PANTHER" id="PTHR31635">
    <property type="entry name" value="REVERSE TRANSCRIPTASE DOMAIN-CONTAINING PROTEIN-RELATED"/>
    <property type="match status" value="1"/>
</dbReference>
<dbReference type="Pfam" id="PF00078">
    <property type="entry name" value="RVT_1"/>
    <property type="match status" value="1"/>
</dbReference>
<protein>
    <recommendedName>
        <fullName evidence="1">Reverse transcriptase domain-containing protein</fullName>
    </recommendedName>
</protein>
<feature type="domain" description="Reverse transcriptase" evidence="1">
    <location>
        <begin position="1"/>
        <end position="247"/>
    </location>
</feature>